<accession>A0A8H3J517</accession>
<organism evidence="2 3">
    <name type="scientific">Heterodermia speciosa</name>
    <dbReference type="NCBI Taxonomy" id="116794"/>
    <lineage>
        <taxon>Eukaryota</taxon>
        <taxon>Fungi</taxon>
        <taxon>Dikarya</taxon>
        <taxon>Ascomycota</taxon>
        <taxon>Pezizomycotina</taxon>
        <taxon>Lecanoromycetes</taxon>
        <taxon>OSLEUM clade</taxon>
        <taxon>Lecanoromycetidae</taxon>
        <taxon>Caliciales</taxon>
        <taxon>Physciaceae</taxon>
        <taxon>Heterodermia</taxon>
    </lineage>
</organism>
<feature type="region of interest" description="Disordered" evidence="1">
    <location>
        <begin position="144"/>
        <end position="174"/>
    </location>
</feature>
<dbReference type="AlphaFoldDB" id="A0A8H3J517"/>
<keyword evidence="3" id="KW-1185">Reference proteome</keyword>
<sequence>MPSLLTIPLAILRLTFYRKVRSYPNNAANSVNLVLVTIVHTNYSVIATCLTFLKPMVDSLHIGLMKNDIRIPLEQDESTTGDKKVNPFSILSGRATNDSQNIRREPWHPMSGGVSTSTVAATKNREFELQGLEHHSSQERMIIKQTKTTDVSSYPRPPPKTSARFLSGALADQP</sequence>
<dbReference type="OrthoDB" id="3918601at2759"/>
<evidence type="ECO:0000313" key="3">
    <source>
        <dbReference type="Proteomes" id="UP000664521"/>
    </source>
</evidence>
<gene>
    <name evidence="2" type="ORF">HETSPECPRED_002476</name>
</gene>
<dbReference type="Proteomes" id="UP000664521">
    <property type="component" value="Unassembled WGS sequence"/>
</dbReference>
<evidence type="ECO:0000256" key="1">
    <source>
        <dbReference type="SAM" id="MobiDB-lite"/>
    </source>
</evidence>
<name>A0A8H3J517_9LECA</name>
<proteinExistence type="predicted"/>
<protein>
    <submittedName>
        <fullName evidence="2">Uncharacterized protein</fullName>
    </submittedName>
</protein>
<reference evidence="2" key="1">
    <citation type="submission" date="2021-03" db="EMBL/GenBank/DDBJ databases">
        <authorList>
            <person name="Tagirdzhanova G."/>
        </authorList>
    </citation>
    <scope>NUCLEOTIDE SEQUENCE</scope>
</reference>
<evidence type="ECO:0000313" key="2">
    <source>
        <dbReference type="EMBL" id="CAF9940643.1"/>
    </source>
</evidence>
<comment type="caution">
    <text evidence="2">The sequence shown here is derived from an EMBL/GenBank/DDBJ whole genome shotgun (WGS) entry which is preliminary data.</text>
</comment>
<dbReference type="EMBL" id="CAJPDS010000158">
    <property type="protein sequence ID" value="CAF9940643.1"/>
    <property type="molecule type" value="Genomic_DNA"/>
</dbReference>